<dbReference type="GeneID" id="33554779"/>
<feature type="domain" description="Helicase C-terminal" evidence="10">
    <location>
        <begin position="747"/>
        <end position="915"/>
    </location>
</feature>
<dbReference type="FunFam" id="1.20.120.1080:FF:000039">
    <property type="entry name" value="Unplaced genomic scaffold supercont1.1, whole genome shotgun sequence"/>
    <property type="match status" value="1"/>
</dbReference>
<keyword evidence="3" id="KW-0547">Nucleotide-binding</keyword>
<feature type="region of interest" description="Disordered" evidence="8">
    <location>
        <begin position="1"/>
        <end position="70"/>
    </location>
</feature>
<dbReference type="InterPro" id="IPR048333">
    <property type="entry name" value="HA2_WH"/>
</dbReference>
<feature type="compositionally biased region" description="Basic and acidic residues" evidence="8">
    <location>
        <begin position="121"/>
        <end position="159"/>
    </location>
</feature>
<dbReference type="OrthoDB" id="10253254at2759"/>
<dbReference type="FunFam" id="3.40.50.300:FF:000637">
    <property type="entry name" value="ATP-dependent RNA helicase DHX37/DHR1"/>
    <property type="match status" value="1"/>
</dbReference>
<evidence type="ECO:0000259" key="10">
    <source>
        <dbReference type="PROSITE" id="PS51194"/>
    </source>
</evidence>
<evidence type="ECO:0000256" key="3">
    <source>
        <dbReference type="ARBA" id="ARBA00022741"/>
    </source>
</evidence>
<dbReference type="InterPro" id="IPR027417">
    <property type="entry name" value="P-loop_NTPase"/>
</dbReference>
<dbReference type="CDD" id="cd17982">
    <property type="entry name" value="DEXHc_DHX37"/>
    <property type="match status" value="1"/>
</dbReference>
<dbReference type="SMART" id="SM00487">
    <property type="entry name" value="DEXDc"/>
    <property type="match status" value="1"/>
</dbReference>
<name>A0A1Y1UD58_9TREE</name>
<dbReference type="Gene3D" id="3.40.50.300">
    <property type="entry name" value="P-loop containing nucleotide triphosphate hydrolases"/>
    <property type="match status" value="2"/>
</dbReference>
<dbReference type="Gene3D" id="1.20.120.1080">
    <property type="match status" value="1"/>
</dbReference>
<protein>
    <recommendedName>
        <fullName evidence="2">RNA helicase</fullName>
        <ecNumber evidence="2">3.6.4.13</ecNumber>
    </recommendedName>
</protein>
<dbReference type="EC" id="3.6.4.13" evidence="2"/>
<feature type="compositionally biased region" description="Basic residues" evidence="8">
    <location>
        <begin position="275"/>
        <end position="288"/>
    </location>
</feature>
<dbReference type="PROSITE" id="PS00690">
    <property type="entry name" value="DEAH_ATP_HELICASE"/>
    <property type="match status" value="1"/>
</dbReference>
<feature type="region of interest" description="Disordered" evidence="8">
    <location>
        <begin position="93"/>
        <end position="354"/>
    </location>
</feature>
<dbReference type="PANTHER" id="PTHR18934">
    <property type="entry name" value="ATP-DEPENDENT RNA HELICASE"/>
    <property type="match status" value="1"/>
</dbReference>
<dbReference type="InterPro" id="IPR001650">
    <property type="entry name" value="Helicase_C-like"/>
</dbReference>
<evidence type="ECO:0000259" key="9">
    <source>
        <dbReference type="PROSITE" id="PS51192"/>
    </source>
</evidence>
<feature type="compositionally biased region" description="Pro residues" evidence="8">
    <location>
        <begin position="381"/>
        <end position="393"/>
    </location>
</feature>
<feature type="domain" description="Helicase ATP-binding" evidence="9">
    <location>
        <begin position="462"/>
        <end position="648"/>
    </location>
</feature>
<organism evidence="11 12">
    <name type="scientific">Kockovaella imperatae</name>
    <dbReference type="NCBI Taxonomy" id="4999"/>
    <lineage>
        <taxon>Eukaryota</taxon>
        <taxon>Fungi</taxon>
        <taxon>Dikarya</taxon>
        <taxon>Basidiomycota</taxon>
        <taxon>Agaricomycotina</taxon>
        <taxon>Tremellomycetes</taxon>
        <taxon>Tremellales</taxon>
        <taxon>Cuniculitremaceae</taxon>
        <taxon>Kockovaella</taxon>
    </lineage>
</organism>
<proteinExistence type="inferred from homology"/>
<dbReference type="InterPro" id="IPR011709">
    <property type="entry name" value="DEAD-box_helicase_OB_fold"/>
</dbReference>
<dbReference type="PROSITE" id="PS51194">
    <property type="entry name" value="HELICASE_CTER"/>
    <property type="match status" value="1"/>
</dbReference>
<dbReference type="GO" id="GO:0003723">
    <property type="term" value="F:RNA binding"/>
    <property type="evidence" value="ECO:0007669"/>
    <property type="project" value="TreeGrafter"/>
</dbReference>
<dbReference type="InParanoid" id="A0A1Y1UD58"/>
<dbReference type="SUPFAM" id="SSF52540">
    <property type="entry name" value="P-loop containing nucleoside triphosphate hydrolases"/>
    <property type="match status" value="1"/>
</dbReference>
<feature type="region of interest" description="Disordered" evidence="8">
    <location>
        <begin position="370"/>
        <end position="400"/>
    </location>
</feature>
<dbReference type="STRING" id="4999.A0A1Y1UD58"/>
<dbReference type="Pfam" id="PF00271">
    <property type="entry name" value="Helicase_C"/>
    <property type="match status" value="1"/>
</dbReference>
<dbReference type="CDD" id="cd18791">
    <property type="entry name" value="SF2_C_RHA"/>
    <property type="match status" value="1"/>
</dbReference>
<dbReference type="FunCoup" id="A0A1Y1UD58">
    <property type="interactions" value="748"/>
</dbReference>
<gene>
    <name evidence="11" type="ORF">BD324DRAFT_514319</name>
</gene>
<feature type="compositionally biased region" description="Polar residues" evidence="8">
    <location>
        <begin position="224"/>
        <end position="233"/>
    </location>
</feature>
<dbReference type="RefSeq" id="XP_021870099.1">
    <property type="nucleotide sequence ID" value="XM_022012971.1"/>
</dbReference>
<evidence type="ECO:0000256" key="8">
    <source>
        <dbReference type="SAM" id="MobiDB-lite"/>
    </source>
</evidence>
<comment type="caution">
    <text evidence="11">The sequence shown here is derived from an EMBL/GenBank/DDBJ whole genome shotgun (WGS) entry which is preliminary data.</text>
</comment>
<feature type="compositionally biased region" description="Acidic residues" evidence="8">
    <location>
        <begin position="203"/>
        <end position="212"/>
    </location>
</feature>
<dbReference type="SMART" id="SM00490">
    <property type="entry name" value="HELICc"/>
    <property type="match status" value="1"/>
</dbReference>
<comment type="similarity">
    <text evidence="1">Belongs to the DEAD box helicase family. DEAH subfamily.</text>
</comment>
<reference evidence="11 12" key="1">
    <citation type="submission" date="2017-03" db="EMBL/GenBank/DDBJ databases">
        <title>Widespread Adenine N6-methylation of Active Genes in Fungi.</title>
        <authorList>
            <consortium name="DOE Joint Genome Institute"/>
            <person name="Mondo S.J."/>
            <person name="Dannebaum R.O."/>
            <person name="Kuo R.C."/>
            <person name="Louie K.B."/>
            <person name="Bewick A.J."/>
            <person name="Labutti K."/>
            <person name="Haridas S."/>
            <person name="Kuo A."/>
            <person name="Salamov A."/>
            <person name="Ahrendt S.R."/>
            <person name="Lau R."/>
            <person name="Bowen B.P."/>
            <person name="Lipzen A."/>
            <person name="Sullivan W."/>
            <person name="Andreopoulos W.B."/>
            <person name="Clum A."/>
            <person name="Lindquist E."/>
            <person name="Daum C."/>
            <person name="Northen T.R."/>
            <person name="Ramamoorthy G."/>
            <person name="Schmitz R.J."/>
            <person name="Gryganskyi A."/>
            <person name="Culley D."/>
            <person name="Magnuson J."/>
            <person name="James T.Y."/>
            <person name="O'Malley M.A."/>
            <person name="Stajich J.E."/>
            <person name="Spatafora J.W."/>
            <person name="Visel A."/>
            <person name="Grigoriev I.V."/>
        </authorList>
    </citation>
    <scope>NUCLEOTIDE SEQUENCE [LARGE SCALE GENOMIC DNA]</scope>
    <source>
        <strain evidence="11 12">NRRL Y-17943</strain>
    </source>
</reference>
<dbReference type="InterPro" id="IPR011545">
    <property type="entry name" value="DEAD/DEAH_box_helicase_dom"/>
</dbReference>
<dbReference type="Proteomes" id="UP000193218">
    <property type="component" value="Unassembled WGS sequence"/>
</dbReference>
<dbReference type="GO" id="GO:0000462">
    <property type="term" value="P:maturation of SSU-rRNA from tricistronic rRNA transcript (SSU-rRNA, 5.8S rRNA, LSU-rRNA)"/>
    <property type="evidence" value="ECO:0007669"/>
    <property type="project" value="TreeGrafter"/>
</dbReference>
<keyword evidence="4 11" id="KW-0378">Hydrolase</keyword>
<evidence type="ECO:0000256" key="2">
    <source>
        <dbReference type="ARBA" id="ARBA00012552"/>
    </source>
</evidence>
<evidence type="ECO:0000313" key="11">
    <source>
        <dbReference type="EMBL" id="ORX35970.1"/>
    </source>
</evidence>
<feature type="compositionally biased region" description="Low complexity" evidence="8">
    <location>
        <begin position="332"/>
        <end position="345"/>
    </location>
</feature>
<feature type="compositionally biased region" description="Low complexity" evidence="8">
    <location>
        <begin position="297"/>
        <end position="319"/>
    </location>
</feature>
<evidence type="ECO:0000256" key="6">
    <source>
        <dbReference type="ARBA" id="ARBA00022840"/>
    </source>
</evidence>
<dbReference type="GO" id="GO:0016787">
    <property type="term" value="F:hydrolase activity"/>
    <property type="evidence" value="ECO:0007669"/>
    <property type="project" value="UniProtKB-KW"/>
</dbReference>
<feature type="compositionally biased region" description="Low complexity" evidence="8">
    <location>
        <begin position="160"/>
        <end position="172"/>
    </location>
</feature>
<dbReference type="EMBL" id="NBSH01000009">
    <property type="protein sequence ID" value="ORX35970.1"/>
    <property type="molecule type" value="Genomic_DNA"/>
</dbReference>
<dbReference type="PANTHER" id="PTHR18934:SF99">
    <property type="entry name" value="ATP-DEPENDENT RNA HELICASE DHX37-RELATED"/>
    <property type="match status" value="1"/>
</dbReference>
<dbReference type="Pfam" id="PF21010">
    <property type="entry name" value="HA2_C"/>
    <property type="match status" value="1"/>
</dbReference>
<dbReference type="GO" id="GO:1990904">
    <property type="term" value="C:ribonucleoprotein complex"/>
    <property type="evidence" value="ECO:0007669"/>
    <property type="project" value="UniProtKB-ARBA"/>
</dbReference>
<sequence length="1288" mass="139828">MGGPPTYQRYNAKARGSVAGGSHKKRKRPKVHRGEAEGGGQDGDEGGHGIGEVTEGSGRGKMSAKKRKRLESYVTKKLKNEEKAETLKLLASLTPSTSTLSALASSSTLGQRPMAPVSAQERQDTREDLIVRRGIDRLARAGRGRKDSDEDSDGSEKSVKAASTAKAKMSMRSAEKPPNVAKAKKENSWTPTLLRTQPQSDSSDFDSSESENDGLAVEDGARNVSDNSGQMGQEPTAVTEVAPEPTKRAAPKSEESFGGALKRGADGKTVTPKILPRRQKMPLGRNRKRIEPVKYTGAGDSSSSSESESSDSGSMSSESASDEDDSEEDSDGSGADSGSATSDGDVQASDAVGSVKKRAAGFKAWALKQMGQPSPAGSAKPSPPPFAQSPAPPSSASIGGSHLEQVKRPMIGPLGAALNIPSSSLLDEDGSGPSARPLINRPDSVAASRLNLPILAEEQGIVEAIRMNSVVIIAGETGSGKTTQVPQMLYEAGFGYKDSNNPGMIAITQPRRVAAVSLSARVREELGLPSSSALVAHQIRYSSTTSPETSIKFMTDGVLLREMAGDFLLSRYSVVIVDEAHERGVNTDVLIGLLSRVAKLREKKWRESREKATKDSIIRPLRIVIMSATLRISDFASNTTLFASPPPVVHIPARQHPVTTHFSRKTVGDYVGEAYKKVCKIHARLPPGGILVFLTGQGEIQGFCRKLEAKYGSGRKAKDLTAPRSIQEAEDLPRDAPLEAEDIELGQDNDLAADVDDGAAVSDPEALDSDDEIPDVVIQEETEAPMHVLPLYSLLPNDQQMRVFQPPPESHRLVIVATNVAETSVTIPGIRYVVDSGRSKERHFDPISGVQTFQVSWISKASASQRAGRAGRTGPGHVYRLYSSALFEDHFEAYSKPEILRMPIEGVVLQMKSMNIDAVINFPFPTSPDRSSLAKAEQLLTHLGALEKPTRTKMVAGTEKEGVEGGRITSLGLSMAGYPVSPRFAKMLVIGNQHDCLPYVIAIVACLSVGDPFVHEQSLELGEDGEGASDEDESELRHITKDDIRKREERKRLRSRYFKVQAQFEALGGGKSDLFKMLAAIGAYEYDPNPGFCANHFLRPKAMHEIQQLRRQISRIAKIPMVRLTPPSETQLKVLRQIILASSLDKVAVRLDIAMKQPSTSFASSRNIAYRALGLPPSESAFIHPSSTHFHRPPPDYVVFQDITRGDKKTYMRQLTTVNPQWLSELGKSLCSWSKPDEIKVKGKNQADQVRNGEREVWVVPHFGDLGVDLPPKRMKQRREGTRWVLVE</sequence>
<keyword evidence="6" id="KW-0067">ATP-binding</keyword>
<dbReference type="GO" id="GO:0003724">
    <property type="term" value="F:RNA helicase activity"/>
    <property type="evidence" value="ECO:0007669"/>
    <property type="project" value="UniProtKB-EC"/>
</dbReference>
<dbReference type="PROSITE" id="PS51192">
    <property type="entry name" value="HELICASE_ATP_BIND_1"/>
    <property type="match status" value="1"/>
</dbReference>
<dbReference type="Pfam" id="PF07717">
    <property type="entry name" value="OB_NTP_bind"/>
    <property type="match status" value="1"/>
</dbReference>
<feature type="compositionally biased region" description="Polar residues" evidence="8">
    <location>
        <begin position="188"/>
        <end position="199"/>
    </location>
</feature>
<comment type="catalytic activity">
    <reaction evidence="7">
        <text>ATP + H2O = ADP + phosphate + H(+)</text>
        <dbReference type="Rhea" id="RHEA:13065"/>
        <dbReference type="ChEBI" id="CHEBI:15377"/>
        <dbReference type="ChEBI" id="CHEBI:15378"/>
        <dbReference type="ChEBI" id="CHEBI:30616"/>
        <dbReference type="ChEBI" id="CHEBI:43474"/>
        <dbReference type="ChEBI" id="CHEBI:456216"/>
        <dbReference type="EC" id="3.6.4.13"/>
    </reaction>
</comment>
<dbReference type="InterPro" id="IPR007502">
    <property type="entry name" value="Helicase-assoc_dom"/>
</dbReference>
<accession>A0A1Y1UD58</accession>
<dbReference type="InterPro" id="IPR002464">
    <property type="entry name" value="DNA/RNA_helicase_DEAH_CS"/>
</dbReference>
<dbReference type="Pfam" id="PF00270">
    <property type="entry name" value="DEAD"/>
    <property type="match status" value="1"/>
</dbReference>
<dbReference type="InterPro" id="IPR014001">
    <property type="entry name" value="Helicase_ATP-bd"/>
</dbReference>
<evidence type="ECO:0000256" key="5">
    <source>
        <dbReference type="ARBA" id="ARBA00022806"/>
    </source>
</evidence>
<feature type="compositionally biased region" description="Basic and acidic residues" evidence="8">
    <location>
        <begin position="245"/>
        <end position="255"/>
    </location>
</feature>
<dbReference type="Pfam" id="PF04408">
    <property type="entry name" value="WHD_HA2"/>
    <property type="match status" value="1"/>
</dbReference>
<evidence type="ECO:0000256" key="4">
    <source>
        <dbReference type="ARBA" id="ARBA00022801"/>
    </source>
</evidence>
<dbReference type="GO" id="GO:0005730">
    <property type="term" value="C:nucleolus"/>
    <property type="evidence" value="ECO:0007669"/>
    <property type="project" value="TreeGrafter"/>
</dbReference>
<keyword evidence="12" id="KW-1185">Reference proteome</keyword>
<keyword evidence="5" id="KW-0347">Helicase</keyword>
<dbReference type="SMART" id="SM00847">
    <property type="entry name" value="HA2"/>
    <property type="match status" value="1"/>
</dbReference>
<evidence type="ECO:0000313" key="12">
    <source>
        <dbReference type="Proteomes" id="UP000193218"/>
    </source>
</evidence>
<feature type="compositionally biased region" description="Basic residues" evidence="8">
    <location>
        <begin position="22"/>
        <end position="31"/>
    </location>
</feature>
<evidence type="ECO:0000256" key="1">
    <source>
        <dbReference type="ARBA" id="ARBA00008792"/>
    </source>
</evidence>
<feature type="compositionally biased region" description="Acidic residues" evidence="8">
    <location>
        <begin position="320"/>
        <end position="331"/>
    </location>
</feature>
<feature type="compositionally biased region" description="Low complexity" evidence="8">
    <location>
        <begin position="93"/>
        <end position="109"/>
    </location>
</feature>
<evidence type="ECO:0000256" key="7">
    <source>
        <dbReference type="ARBA" id="ARBA00047984"/>
    </source>
</evidence>
<dbReference type="GO" id="GO:0005524">
    <property type="term" value="F:ATP binding"/>
    <property type="evidence" value="ECO:0007669"/>
    <property type="project" value="UniProtKB-KW"/>
</dbReference>